<keyword evidence="2" id="KW-1003">Cell membrane</keyword>
<feature type="domain" description="Putative auto-transporter adhesin head GIN" evidence="8">
    <location>
        <begin position="655"/>
        <end position="803"/>
    </location>
</feature>
<feature type="transmembrane region" description="Helical" evidence="6">
    <location>
        <begin position="197"/>
        <end position="216"/>
    </location>
</feature>
<dbReference type="AlphaFoldDB" id="A0A7X9XCW8"/>
<evidence type="ECO:0000313" key="11">
    <source>
        <dbReference type="Proteomes" id="UP000576082"/>
    </source>
</evidence>
<evidence type="ECO:0000259" key="7">
    <source>
        <dbReference type="Pfam" id="PF04024"/>
    </source>
</evidence>
<comment type="caution">
    <text evidence="10">The sequence shown here is derived from an EMBL/GenBank/DDBJ whole genome shotgun (WGS) entry which is preliminary data.</text>
</comment>
<evidence type="ECO:0000256" key="4">
    <source>
        <dbReference type="ARBA" id="ARBA00022989"/>
    </source>
</evidence>
<name>A0A7X9XCW8_9BACT</name>
<comment type="subcellular location">
    <subcellularLocation>
        <location evidence="1">Cell membrane</location>
        <topology evidence="1">Single-pass membrane protein</topology>
    </subcellularLocation>
</comment>
<feature type="transmembrane region" description="Helical" evidence="6">
    <location>
        <begin position="222"/>
        <end position="241"/>
    </location>
</feature>
<dbReference type="Proteomes" id="UP000576082">
    <property type="component" value="Unassembled WGS sequence"/>
</dbReference>
<feature type="transmembrane region" description="Helical" evidence="6">
    <location>
        <begin position="374"/>
        <end position="398"/>
    </location>
</feature>
<dbReference type="PANTHER" id="PTHR33885">
    <property type="entry name" value="PHAGE SHOCK PROTEIN C"/>
    <property type="match status" value="1"/>
</dbReference>
<dbReference type="RefSeq" id="WP_169660368.1">
    <property type="nucleotide sequence ID" value="NZ_JABANE010000140.1"/>
</dbReference>
<evidence type="ECO:0000259" key="8">
    <source>
        <dbReference type="Pfam" id="PF10988"/>
    </source>
</evidence>
<evidence type="ECO:0000256" key="6">
    <source>
        <dbReference type="SAM" id="Phobius"/>
    </source>
</evidence>
<evidence type="ECO:0000256" key="2">
    <source>
        <dbReference type="ARBA" id="ARBA00022475"/>
    </source>
</evidence>
<feature type="domain" description="Phage shock protein PspC N-terminal" evidence="7">
    <location>
        <begin position="189"/>
        <end position="243"/>
    </location>
</feature>
<feature type="domain" description="Phage shock protein PspC N-terminal" evidence="7">
    <location>
        <begin position="113"/>
        <end position="177"/>
    </location>
</feature>
<dbReference type="EMBL" id="JABANE010000140">
    <property type="protein sequence ID" value="NME72175.1"/>
    <property type="molecule type" value="Genomic_DNA"/>
</dbReference>
<feature type="domain" description="PspC-related ToastRack" evidence="9">
    <location>
        <begin position="468"/>
        <end position="566"/>
    </location>
</feature>
<dbReference type="Gene3D" id="2.160.20.120">
    <property type="match status" value="1"/>
</dbReference>
<gene>
    <name evidence="10" type="ORF">HHU12_29710</name>
</gene>
<keyword evidence="4 6" id="KW-1133">Transmembrane helix</keyword>
<dbReference type="Pfam" id="PF22744">
    <property type="entry name" value="Toast-rack_PspC-Cterm"/>
    <property type="match status" value="1"/>
</dbReference>
<keyword evidence="5 6" id="KW-0472">Membrane</keyword>
<evidence type="ECO:0000259" key="9">
    <source>
        <dbReference type="Pfam" id="PF22744"/>
    </source>
</evidence>
<evidence type="ECO:0000256" key="3">
    <source>
        <dbReference type="ARBA" id="ARBA00022692"/>
    </source>
</evidence>
<feature type="transmembrane region" description="Helical" evidence="6">
    <location>
        <begin position="158"/>
        <end position="176"/>
    </location>
</feature>
<keyword evidence="3 6" id="KW-0812">Transmembrane</keyword>
<reference evidence="10 11" key="1">
    <citation type="submission" date="2020-04" db="EMBL/GenBank/DDBJ databases">
        <title>Flammeovirga sp. SR4, a novel species isolated from seawater.</title>
        <authorList>
            <person name="Wang X."/>
        </authorList>
    </citation>
    <scope>NUCLEOTIDE SEQUENCE [LARGE SCALE GENOMIC DNA]</scope>
    <source>
        <strain evidence="10 11">ATCC 23126</strain>
    </source>
</reference>
<feature type="transmembrane region" description="Helical" evidence="6">
    <location>
        <begin position="305"/>
        <end position="331"/>
    </location>
</feature>
<feature type="transmembrane region" description="Helical" evidence="6">
    <location>
        <begin position="405"/>
        <end position="425"/>
    </location>
</feature>
<proteinExistence type="predicted"/>
<organism evidence="10 11">
    <name type="scientific">Flammeovirga aprica JL-4</name>
    <dbReference type="NCBI Taxonomy" id="694437"/>
    <lineage>
        <taxon>Bacteria</taxon>
        <taxon>Pseudomonadati</taxon>
        <taxon>Bacteroidota</taxon>
        <taxon>Cytophagia</taxon>
        <taxon>Cytophagales</taxon>
        <taxon>Flammeovirgaceae</taxon>
        <taxon>Flammeovirga</taxon>
    </lineage>
</organism>
<dbReference type="PANTHER" id="PTHR33885:SF3">
    <property type="entry name" value="PHAGE SHOCK PROTEIN C"/>
    <property type="match status" value="1"/>
</dbReference>
<protein>
    <submittedName>
        <fullName evidence="10">PspC domain-containing protein</fullName>
    </submittedName>
</protein>
<sequence length="812" mass="92666">MIQNNVHIGNNIFKITEDAKSLLDSYRSALYDHLKNFNNSGIIIKEIEYKLAELLLPCIESEFDFLTEDDVKQAILIIGLPDGYTLPDLQKETEYQTQSIYEETVTSLSEKFKNLYRDIDRQQIGGVAAGIADSLKTDPLWIRILLILPVFLLDRSKAPMLIVAIAYLVGWLLLPEKRNIQRDENTRIFFRDKENKIFGGVAAGLSNYLGIDLNWIRLGLLVSTYFVNELILIYAVIWIVTPYSRSLKDKFQSKGVQFNLTEIEAYLTKTFEKTNFSSQYFHNLYDKVENTNFNISPLLYKLGRAFCFVLGSVLFITTISMVFTAIPLLGISLKIIPLSSLFNYFSIDIADEVLLEYDHNLLNTIQYSIPNTTAIISAMEFTVFSILLFVISTSLISFRKTVNNTVLFGLITSNIVFTILLLTALNMSVHNFDNQATHKEEVILPLGTMPLDLKMETLGNIPINETKIYLKGYEGEKLKLVFMQEALGKTRERAIINAKAIDYTSKIEANTITLGSHFSFPRGVKYRMQSMKLFIYIPQGKLFTIDKKIKEKIKEQDIEFEHYDRRRFLIFDTDDICHSIDKSDVHDIQNNIKLSHNHQQNIIHQKHFNSSFTSDNKKMQIRVTPMDSLEIYGNLKVNINFDENVDFTHININSDQYSVKSINETLKIYPIAENNEEVEHTLNISSPKDIAYIKFNGKGDLKLAKCNVDTVKLELDGKIDANVDIESEFLSTVLIGSSNLVLNGKSQKAFIFTNDGSQIEGKDFITQEVKAKAKGVSKIEITAQQNATIFQTPLSKVTILGDPIHFEKHTQR</sequence>
<accession>A0A7X9XCW8</accession>
<dbReference type="InterPro" id="IPR007168">
    <property type="entry name" value="Phageshock_PspC_N"/>
</dbReference>
<dbReference type="GO" id="GO:0005886">
    <property type="term" value="C:plasma membrane"/>
    <property type="evidence" value="ECO:0007669"/>
    <property type="project" value="UniProtKB-SubCell"/>
</dbReference>
<evidence type="ECO:0000256" key="5">
    <source>
        <dbReference type="ARBA" id="ARBA00023136"/>
    </source>
</evidence>
<evidence type="ECO:0000256" key="1">
    <source>
        <dbReference type="ARBA" id="ARBA00004162"/>
    </source>
</evidence>
<dbReference type="Pfam" id="PF04024">
    <property type="entry name" value="PspC"/>
    <property type="match status" value="2"/>
</dbReference>
<dbReference type="InterPro" id="IPR021255">
    <property type="entry name" value="DUF2807"/>
</dbReference>
<dbReference type="Pfam" id="PF10988">
    <property type="entry name" value="DUF2807"/>
    <property type="match status" value="1"/>
</dbReference>
<dbReference type="InterPro" id="IPR052027">
    <property type="entry name" value="PspC"/>
</dbReference>
<dbReference type="InterPro" id="IPR054319">
    <property type="entry name" value="PspC-rel_ToastRack"/>
</dbReference>
<keyword evidence="11" id="KW-1185">Reference proteome</keyword>
<evidence type="ECO:0000313" key="10">
    <source>
        <dbReference type="EMBL" id="NME72175.1"/>
    </source>
</evidence>